<dbReference type="PANTHER" id="PTHR45947">
    <property type="entry name" value="SULFOQUINOVOSYL TRANSFERASE SQD2"/>
    <property type="match status" value="1"/>
</dbReference>
<evidence type="ECO:0000259" key="2">
    <source>
        <dbReference type="Pfam" id="PF13439"/>
    </source>
</evidence>
<dbReference type="InterPro" id="IPR028098">
    <property type="entry name" value="Glyco_trans_4-like_N"/>
</dbReference>
<feature type="domain" description="Glycosyltransferase subfamily 4-like N-terminal" evidence="2">
    <location>
        <begin position="24"/>
        <end position="200"/>
    </location>
</feature>
<evidence type="ECO:0000313" key="4">
    <source>
        <dbReference type="Proteomes" id="UP000031561"/>
    </source>
</evidence>
<dbReference type="CDD" id="cd03801">
    <property type="entry name" value="GT4_PimA-like"/>
    <property type="match status" value="1"/>
</dbReference>
<dbReference type="Pfam" id="PF00534">
    <property type="entry name" value="Glycos_transf_1"/>
    <property type="match status" value="1"/>
</dbReference>
<dbReference type="InterPro" id="IPR050194">
    <property type="entry name" value="Glycosyltransferase_grp1"/>
</dbReference>
<dbReference type="Gene3D" id="3.40.50.2000">
    <property type="entry name" value="Glycogen Phosphorylase B"/>
    <property type="match status" value="2"/>
</dbReference>
<gene>
    <name evidence="3" type="ORF">QQ91_0017785</name>
</gene>
<dbReference type="RefSeq" id="WP_236095940.1">
    <property type="nucleotide sequence ID" value="NZ_JTHE03000103.1"/>
</dbReference>
<dbReference type="EMBL" id="JTHE03000103">
    <property type="protein sequence ID" value="MCM1984677.1"/>
    <property type="molecule type" value="Genomic_DNA"/>
</dbReference>
<protein>
    <submittedName>
        <fullName evidence="3">Glycosyltransferase family 4 protein</fullName>
    </submittedName>
</protein>
<evidence type="ECO:0000313" key="3">
    <source>
        <dbReference type="EMBL" id="MCM1984677.1"/>
    </source>
</evidence>
<accession>A0ABD4T7E5</accession>
<evidence type="ECO:0000259" key="1">
    <source>
        <dbReference type="Pfam" id="PF00534"/>
    </source>
</evidence>
<reference evidence="3 4" key="1">
    <citation type="journal article" date="2015" name="Genome Announc.">
        <title>Draft Genome Sequence of Filamentous Marine Cyanobacterium Lyngbya confervoides Strain BDU141951.</title>
        <authorList>
            <person name="Chandrababunaidu M.M."/>
            <person name="Sen D."/>
            <person name="Tripathy S."/>
        </authorList>
    </citation>
    <scope>NUCLEOTIDE SEQUENCE [LARGE SCALE GENOMIC DNA]</scope>
    <source>
        <strain evidence="3 4">BDU141951</strain>
    </source>
</reference>
<feature type="domain" description="Glycosyl transferase family 1" evidence="1">
    <location>
        <begin position="215"/>
        <end position="366"/>
    </location>
</feature>
<keyword evidence="4" id="KW-1185">Reference proteome</keyword>
<dbReference type="Pfam" id="PF13439">
    <property type="entry name" value="Glyco_transf_4"/>
    <property type="match status" value="1"/>
</dbReference>
<dbReference type="InterPro" id="IPR001296">
    <property type="entry name" value="Glyco_trans_1"/>
</dbReference>
<dbReference type="Proteomes" id="UP000031561">
    <property type="component" value="Unassembled WGS sequence"/>
</dbReference>
<comment type="caution">
    <text evidence="3">The sequence shown here is derived from an EMBL/GenBank/DDBJ whole genome shotgun (WGS) entry which is preliminary data.</text>
</comment>
<proteinExistence type="predicted"/>
<dbReference type="PANTHER" id="PTHR45947:SF3">
    <property type="entry name" value="SULFOQUINOVOSYL TRANSFERASE SQD2"/>
    <property type="match status" value="1"/>
</dbReference>
<dbReference type="SUPFAM" id="SSF53756">
    <property type="entry name" value="UDP-Glycosyltransferase/glycogen phosphorylase"/>
    <property type="match status" value="1"/>
</dbReference>
<dbReference type="AlphaFoldDB" id="A0ABD4T7E5"/>
<organism evidence="3 4">
    <name type="scientific">Lyngbya confervoides BDU141951</name>
    <dbReference type="NCBI Taxonomy" id="1574623"/>
    <lineage>
        <taxon>Bacteria</taxon>
        <taxon>Bacillati</taxon>
        <taxon>Cyanobacteriota</taxon>
        <taxon>Cyanophyceae</taxon>
        <taxon>Oscillatoriophycideae</taxon>
        <taxon>Oscillatoriales</taxon>
        <taxon>Microcoleaceae</taxon>
        <taxon>Lyngbya</taxon>
    </lineage>
</organism>
<sequence length="421" mass="47397">MMNAGQSRPSLMIFYQFDPWRSSIGGIQTVIRNFLKYAPASFEVGMVGTGAPGDLLGQWQTRFYGTTPVQYCPIIALENDDVRGRIPTTLKYTAALRRYPMAADFFHFHRLEPSLVTRRWQGEKTWFVHNDVEKQLNPRLSPNAILWQMLPQAYLWLERWLVPQFDYLYSCNLSAAQFYRRRFPALAPRIHQIYNSVDTEIFYPLEGTQADQQRQALAQSLGLSSQTQFLLFAGRLHPQKDPLRLLQAMARLHRPQTHLLMAGEGELLAQVSDQIQILGLEAQVTLLGRVSQDRLAQLQRVSQIFVLSSAYEGLPIAALEALASGTPVVTTDAGDTPRLLTAACGRVCLDRSPEAIAQALQDVLDHSTTFSVAACLEAVQPYTARSVVAQVYQQMWDRWISRRTLGAREGSLKKGDQGAGR</sequence>
<name>A0ABD4T7E5_9CYAN</name>